<accession>A0A087TPR0</accession>
<dbReference type="Proteomes" id="UP000054359">
    <property type="component" value="Unassembled WGS sequence"/>
</dbReference>
<reference evidence="1 2" key="1">
    <citation type="submission" date="2013-11" db="EMBL/GenBank/DDBJ databases">
        <title>Genome sequencing of Stegodyphus mimosarum.</title>
        <authorList>
            <person name="Bechsgaard J."/>
        </authorList>
    </citation>
    <scope>NUCLEOTIDE SEQUENCE [LARGE SCALE GENOMIC DNA]</scope>
</reference>
<sequence length="77" mass="8991">KTYAKSNITSKLPTKIYVKVPFQLVPDKQIEFVKKLDSEFQNWPSFGNPSIEILQKTLPRMPRVYVRDPSKSYTSQD</sequence>
<proteinExistence type="predicted"/>
<protein>
    <submittedName>
        <fullName evidence="1">Uncharacterized protein</fullName>
    </submittedName>
</protein>
<keyword evidence="2" id="KW-1185">Reference proteome</keyword>
<name>A0A087TPR0_STEMI</name>
<dbReference type="AlphaFoldDB" id="A0A087TPR0"/>
<feature type="non-terminal residue" evidence="1">
    <location>
        <position position="77"/>
    </location>
</feature>
<gene>
    <name evidence="1" type="ORF">X975_06872</name>
</gene>
<dbReference type="EMBL" id="KK116219">
    <property type="protein sequence ID" value="KFM67099.1"/>
    <property type="molecule type" value="Genomic_DNA"/>
</dbReference>
<organism evidence="1 2">
    <name type="scientific">Stegodyphus mimosarum</name>
    <name type="common">African social velvet spider</name>
    <dbReference type="NCBI Taxonomy" id="407821"/>
    <lineage>
        <taxon>Eukaryota</taxon>
        <taxon>Metazoa</taxon>
        <taxon>Ecdysozoa</taxon>
        <taxon>Arthropoda</taxon>
        <taxon>Chelicerata</taxon>
        <taxon>Arachnida</taxon>
        <taxon>Araneae</taxon>
        <taxon>Araneomorphae</taxon>
        <taxon>Entelegynae</taxon>
        <taxon>Eresoidea</taxon>
        <taxon>Eresidae</taxon>
        <taxon>Stegodyphus</taxon>
    </lineage>
</organism>
<feature type="non-terminal residue" evidence="1">
    <location>
        <position position="1"/>
    </location>
</feature>
<evidence type="ECO:0000313" key="1">
    <source>
        <dbReference type="EMBL" id="KFM67099.1"/>
    </source>
</evidence>
<evidence type="ECO:0000313" key="2">
    <source>
        <dbReference type="Proteomes" id="UP000054359"/>
    </source>
</evidence>